<sequence length="257" mass="26180">MRLTACVLVGALSLSAAPGVITSAADSPCGAEAAWTGCPSVTNDGSAVTVTGTSPGSGGSGGSSDRTPEDEYDPDAPAPPEVCNDPLNRCGTYEVVLLRPTLEDVARFAPTSHPLVDEPDGVGIVGMPVNFVVSASAHEVAGTLFDLPVTVRFTPVGYTFAHGDGTSRTSTTGGRSWSALGVPQFTSTDTSHAYAERGTFTATTTVQYVADVDLGSGWTRVPGTLSTPGGTATLRIVEARTALVERTCLEDPTGPGC</sequence>
<feature type="signal peptide" evidence="2">
    <location>
        <begin position="1"/>
        <end position="16"/>
    </location>
</feature>
<keyword evidence="5" id="KW-1185">Reference proteome</keyword>
<feature type="domain" description="PKD" evidence="3">
    <location>
        <begin position="154"/>
        <end position="206"/>
    </location>
</feature>
<dbReference type="Proteomes" id="UP000273158">
    <property type="component" value="Unassembled WGS sequence"/>
</dbReference>
<gene>
    <name evidence="4" type="ORF">C7474_1321</name>
</gene>
<dbReference type="InterPro" id="IPR000601">
    <property type="entry name" value="PKD_dom"/>
</dbReference>
<comment type="caution">
    <text evidence="4">The sequence shown here is derived from an EMBL/GenBank/DDBJ whole genome shotgun (WGS) entry which is preliminary data.</text>
</comment>
<dbReference type="PROSITE" id="PS50093">
    <property type="entry name" value="PKD"/>
    <property type="match status" value="1"/>
</dbReference>
<feature type="chain" id="PRO_5039181216" description="PKD domain-containing protein" evidence="2">
    <location>
        <begin position="17"/>
        <end position="257"/>
    </location>
</feature>
<feature type="region of interest" description="Disordered" evidence="1">
    <location>
        <begin position="46"/>
        <end position="84"/>
    </location>
</feature>
<evidence type="ECO:0000256" key="1">
    <source>
        <dbReference type="SAM" id="MobiDB-lite"/>
    </source>
</evidence>
<name>A0A498C3M5_9MICO</name>
<evidence type="ECO:0000313" key="4">
    <source>
        <dbReference type="EMBL" id="RLK49186.1"/>
    </source>
</evidence>
<proteinExistence type="predicted"/>
<dbReference type="EMBL" id="RCDB01000002">
    <property type="protein sequence ID" value="RLK49186.1"/>
    <property type="molecule type" value="Genomic_DNA"/>
</dbReference>
<evidence type="ECO:0000313" key="5">
    <source>
        <dbReference type="Proteomes" id="UP000273158"/>
    </source>
</evidence>
<organism evidence="4 5">
    <name type="scientific">Microbacterium telephonicum</name>
    <dbReference type="NCBI Taxonomy" id="1714841"/>
    <lineage>
        <taxon>Bacteria</taxon>
        <taxon>Bacillati</taxon>
        <taxon>Actinomycetota</taxon>
        <taxon>Actinomycetes</taxon>
        <taxon>Micrococcales</taxon>
        <taxon>Microbacteriaceae</taxon>
        <taxon>Microbacterium</taxon>
    </lineage>
</organism>
<reference evidence="4 5" key="1">
    <citation type="journal article" date="2015" name="Stand. Genomic Sci.">
        <title>Genomic Encyclopedia of Bacterial and Archaeal Type Strains, Phase III: the genomes of soil and plant-associated and newly described type strains.</title>
        <authorList>
            <person name="Whitman W.B."/>
            <person name="Woyke T."/>
            <person name="Klenk H.P."/>
            <person name="Zhou Y."/>
            <person name="Lilburn T.G."/>
            <person name="Beck B.J."/>
            <person name="De Vos P."/>
            <person name="Vandamme P."/>
            <person name="Eisen J.A."/>
            <person name="Garrity G."/>
            <person name="Hugenholtz P."/>
            <person name="Kyrpides N.C."/>
        </authorList>
    </citation>
    <scope>NUCLEOTIDE SEQUENCE [LARGE SCALE GENOMIC DNA]</scope>
    <source>
        <strain evidence="4 5">S2T63</strain>
    </source>
</reference>
<evidence type="ECO:0000259" key="3">
    <source>
        <dbReference type="PROSITE" id="PS50093"/>
    </source>
</evidence>
<evidence type="ECO:0000256" key="2">
    <source>
        <dbReference type="SAM" id="SignalP"/>
    </source>
</evidence>
<keyword evidence="2" id="KW-0732">Signal</keyword>
<protein>
    <recommendedName>
        <fullName evidence="3">PKD domain-containing protein</fullName>
    </recommendedName>
</protein>
<dbReference type="AlphaFoldDB" id="A0A498C3M5"/>
<accession>A0A498C3M5</accession>